<dbReference type="Proteomes" id="UP000198683">
    <property type="component" value="Unassembled WGS sequence"/>
</dbReference>
<keyword evidence="2" id="KW-1185">Reference proteome</keyword>
<evidence type="ECO:0000313" key="1">
    <source>
        <dbReference type="EMBL" id="SDM27448.1"/>
    </source>
</evidence>
<dbReference type="EMBL" id="FNFB01000049">
    <property type="protein sequence ID" value="SDM27448.1"/>
    <property type="molecule type" value="Genomic_DNA"/>
</dbReference>
<sequence>MSWDTELTALTTRIAGPLFTRPEPRQAFADLVRALLADVPRKNSWQLADHIGHATANRFEHLLDRAKWDVDALRDEV</sequence>
<gene>
    <name evidence="1" type="ORF">SAMN05421874_14932</name>
</gene>
<organism evidence="1 2">
    <name type="scientific">Nonomuraea maritima</name>
    <dbReference type="NCBI Taxonomy" id="683260"/>
    <lineage>
        <taxon>Bacteria</taxon>
        <taxon>Bacillati</taxon>
        <taxon>Actinomycetota</taxon>
        <taxon>Actinomycetes</taxon>
        <taxon>Streptosporangiales</taxon>
        <taxon>Streptosporangiaceae</taxon>
        <taxon>Nonomuraea</taxon>
    </lineage>
</organism>
<name>A0A1G9RVY3_9ACTN</name>
<feature type="non-terminal residue" evidence="1">
    <location>
        <position position="77"/>
    </location>
</feature>
<protein>
    <recommendedName>
        <fullName evidence="3">DDE superfamily endonuclease</fullName>
    </recommendedName>
</protein>
<proteinExistence type="predicted"/>
<evidence type="ECO:0000313" key="2">
    <source>
        <dbReference type="Proteomes" id="UP000198683"/>
    </source>
</evidence>
<accession>A0A1G9RVY3</accession>
<dbReference type="AlphaFoldDB" id="A0A1G9RVY3"/>
<reference evidence="1 2" key="1">
    <citation type="submission" date="2016-10" db="EMBL/GenBank/DDBJ databases">
        <authorList>
            <person name="de Groot N.N."/>
        </authorList>
    </citation>
    <scope>NUCLEOTIDE SEQUENCE [LARGE SCALE GENOMIC DNA]</scope>
    <source>
        <strain evidence="1 2">CGMCC 4.5681</strain>
    </source>
</reference>
<evidence type="ECO:0008006" key="3">
    <source>
        <dbReference type="Google" id="ProtNLM"/>
    </source>
</evidence>